<feature type="compositionally biased region" description="Basic and acidic residues" evidence="1">
    <location>
        <begin position="32"/>
        <end position="67"/>
    </location>
</feature>
<dbReference type="PROSITE" id="PS51257">
    <property type="entry name" value="PROKAR_LIPOPROTEIN"/>
    <property type="match status" value="1"/>
</dbReference>
<gene>
    <name evidence="3" type="ORF">SAMN05192532_101826</name>
</gene>
<dbReference type="InterPro" id="IPR011330">
    <property type="entry name" value="Glyco_hydro/deAcase_b/a-brl"/>
</dbReference>
<dbReference type="PROSITE" id="PS51677">
    <property type="entry name" value="NODB"/>
    <property type="match status" value="1"/>
</dbReference>
<evidence type="ECO:0000313" key="4">
    <source>
        <dbReference type="Proteomes" id="UP000199516"/>
    </source>
</evidence>
<dbReference type="OrthoDB" id="9806342at2"/>
<dbReference type="Pfam" id="PF01522">
    <property type="entry name" value="Polysacc_deac_1"/>
    <property type="match status" value="1"/>
</dbReference>
<dbReference type="InterPro" id="IPR002509">
    <property type="entry name" value="NODB_dom"/>
</dbReference>
<feature type="region of interest" description="Disordered" evidence="1">
    <location>
        <begin position="22"/>
        <end position="67"/>
    </location>
</feature>
<evidence type="ECO:0000256" key="1">
    <source>
        <dbReference type="SAM" id="MobiDB-lite"/>
    </source>
</evidence>
<dbReference type="InterPro" id="IPR050248">
    <property type="entry name" value="Polysacc_deacetylase_ArnD"/>
</dbReference>
<dbReference type="GO" id="GO:0005975">
    <property type="term" value="P:carbohydrate metabolic process"/>
    <property type="evidence" value="ECO:0007669"/>
    <property type="project" value="InterPro"/>
</dbReference>
<keyword evidence="4" id="KW-1185">Reference proteome</keyword>
<reference evidence="3 4" key="1">
    <citation type="submission" date="2016-10" db="EMBL/GenBank/DDBJ databases">
        <authorList>
            <person name="de Groot N.N."/>
        </authorList>
    </citation>
    <scope>NUCLEOTIDE SEQUENCE [LARGE SCALE GENOMIC DNA]</scope>
    <source>
        <strain evidence="3 4">DSM 23995</strain>
    </source>
</reference>
<dbReference type="AlphaFoldDB" id="A0A1I2AI71"/>
<accession>A0A1I2AI71</accession>
<feature type="domain" description="NodB homology" evidence="2">
    <location>
        <begin position="87"/>
        <end position="267"/>
    </location>
</feature>
<dbReference type="PANTHER" id="PTHR10587">
    <property type="entry name" value="GLYCOSYL TRANSFERASE-RELATED"/>
    <property type="match status" value="1"/>
</dbReference>
<evidence type="ECO:0000313" key="3">
    <source>
        <dbReference type="EMBL" id="SFE42530.1"/>
    </source>
</evidence>
<dbReference type="EMBL" id="FONT01000001">
    <property type="protein sequence ID" value="SFE42530.1"/>
    <property type="molecule type" value="Genomic_DNA"/>
</dbReference>
<dbReference type="SUPFAM" id="SSF88713">
    <property type="entry name" value="Glycoside hydrolase/deacetylase"/>
    <property type="match status" value="1"/>
</dbReference>
<dbReference type="GO" id="GO:0016810">
    <property type="term" value="F:hydrolase activity, acting on carbon-nitrogen (but not peptide) bonds"/>
    <property type="evidence" value="ECO:0007669"/>
    <property type="project" value="InterPro"/>
</dbReference>
<name>A0A1I2AI71_9BACI</name>
<dbReference type="CDD" id="cd10917">
    <property type="entry name" value="CE4_NodB_like_6s_7s"/>
    <property type="match status" value="1"/>
</dbReference>
<evidence type="ECO:0000259" key="2">
    <source>
        <dbReference type="PROSITE" id="PS51677"/>
    </source>
</evidence>
<sequence length="279" mass="32413">MKIFYSMVIILLLLGACQTTEKTAMNEEETDRESNREVTEVEEKDTTKEEEPEKEKSKEENNEEKYEINKANWTLEPIKEQTGENTSKVLLTIDDAPDQHSVAMAKMLAEEEVPAIFFVNGHFLKDEEGKKQLKEIAELGFEIGNHTMNHSNLNELTEKETEQEIITLNDTIEGITGVRPVFFRAPFGVNTDVSKQILKEEDMVWMNWTYGYDWEDQYMDAEALADIMVNTELLQNGANLLMHDREWTKNALPSIIEGFREKDYEFIDPDQIERKEDED</sequence>
<proteinExistence type="predicted"/>
<organism evidence="3 4">
    <name type="scientific">Alteribacillus iranensis</name>
    <dbReference type="NCBI Taxonomy" id="930128"/>
    <lineage>
        <taxon>Bacteria</taxon>
        <taxon>Bacillati</taxon>
        <taxon>Bacillota</taxon>
        <taxon>Bacilli</taxon>
        <taxon>Bacillales</taxon>
        <taxon>Bacillaceae</taxon>
        <taxon>Alteribacillus</taxon>
    </lineage>
</organism>
<dbReference type="Proteomes" id="UP000199516">
    <property type="component" value="Unassembled WGS sequence"/>
</dbReference>
<dbReference type="STRING" id="930128.SAMN05192532_101826"/>
<dbReference type="Gene3D" id="3.20.20.370">
    <property type="entry name" value="Glycoside hydrolase/deacetylase"/>
    <property type="match status" value="1"/>
</dbReference>
<dbReference type="RefSeq" id="WP_091657686.1">
    <property type="nucleotide sequence ID" value="NZ_FONT01000001.1"/>
</dbReference>
<protein>
    <submittedName>
        <fullName evidence="3">Peptidoglycan/xylan/chitin deacetylase, PgdA/CDA1 family</fullName>
    </submittedName>
</protein>